<proteinExistence type="predicted"/>
<protein>
    <submittedName>
        <fullName evidence="1">F5/8 type C domain</fullName>
    </submittedName>
</protein>
<dbReference type="PROSITE" id="PS51257">
    <property type="entry name" value="PROKAR_LIPOPROTEIN"/>
    <property type="match status" value="1"/>
</dbReference>
<dbReference type="Proteomes" id="UP000095606">
    <property type="component" value="Unassembled WGS sequence"/>
</dbReference>
<dbReference type="PANTHER" id="PTHR35532:SF5">
    <property type="entry name" value="CARBOHYDRATE-BINDING DOMAIN-CONTAINING PROTEIN"/>
    <property type="match status" value="1"/>
</dbReference>
<dbReference type="InterPro" id="IPR008979">
    <property type="entry name" value="Galactose-bd-like_sf"/>
</dbReference>
<gene>
    <name evidence="1" type="ORF">ERS852461_02679</name>
</gene>
<evidence type="ECO:0000313" key="2">
    <source>
        <dbReference type="Proteomes" id="UP000095606"/>
    </source>
</evidence>
<name>A0A174NPL8_9BACE</name>
<reference evidence="1 2" key="1">
    <citation type="submission" date="2015-09" db="EMBL/GenBank/DDBJ databases">
        <authorList>
            <consortium name="Pathogen Informatics"/>
        </authorList>
    </citation>
    <scope>NUCLEOTIDE SEQUENCE [LARGE SCALE GENOMIC DNA]</scope>
    <source>
        <strain evidence="1 2">2789STDY5834846</strain>
    </source>
</reference>
<accession>A0A174NPL8</accession>
<dbReference type="RefSeq" id="WP_168166754.1">
    <property type="nucleotide sequence ID" value="NZ_CZAE01000012.1"/>
</dbReference>
<dbReference type="AlphaFoldDB" id="A0A174NPL8"/>
<dbReference type="Gene3D" id="2.60.120.260">
    <property type="entry name" value="Galactose-binding domain-like"/>
    <property type="match status" value="2"/>
</dbReference>
<sequence length="623" mass="72544">MYRIYQTLFCAFVLIGCSTQPSKLEKALELSGENRHELEYVLSHYSQSTSDSLQLKAAIFLIENMPGHHMLTNKSITRYINTMDSLYPDMSNVMKKAVYNIPLKNLNRHGKLKKIEDIEVIKGNYLIQHIDNSIQMWNKCFWLRQLSFEDFCEYILPYRTAYEPLLQSDSTLYSWKTVLESFKYYHYVPTSISDVKSIQRNLLGHSDDMYFRGIKIPTLSDSNYKFDCLDVCYYELSRLRTTGIPAAIDFIPGWSYRNGQHYWRVTIDPIYANDNSRDMQNPKTAKVYRMSYSHNPIPVSDGKDSIPPLFQNPFIKDVTQQYIKVSDIEVEWKKSSDSTPLYLYLSVFNDLAWKPIAWSAVKENKASFQNMGRDIVYLPTYYNGGCIINNGFPFLLDINGKVRNLIPDKKHPIHLKITRKYPLNDYKMDWAESLKGCYIEASDHPDFKNADTIYTITRTNPDLNYDTIILKQPASYRYWRICKPNQIIMLGDWQFFDSNLKQIKGKAMGSNENDRSVFNAFDNDILTFSASASWLGIDLGERAEIKMMKYIPRTDGNGITSGHEYELSFYDEEGWKTISTQQATGESIEFNSVPSDALFWLKDNTDGKEERIFTYENGQVIFW</sequence>
<evidence type="ECO:0000313" key="1">
    <source>
        <dbReference type="EMBL" id="CUP48500.1"/>
    </source>
</evidence>
<organism evidence="1 2">
    <name type="scientific">Bacteroides faecis</name>
    <dbReference type="NCBI Taxonomy" id="674529"/>
    <lineage>
        <taxon>Bacteria</taxon>
        <taxon>Pseudomonadati</taxon>
        <taxon>Bacteroidota</taxon>
        <taxon>Bacteroidia</taxon>
        <taxon>Bacteroidales</taxon>
        <taxon>Bacteroidaceae</taxon>
        <taxon>Bacteroides</taxon>
    </lineage>
</organism>
<dbReference type="PANTHER" id="PTHR35532">
    <property type="entry name" value="SIMILAR TO POLYHYDROXYALKANOATE DEPOLYMERASE"/>
    <property type="match status" value="1"/>
</dbReference>
<dbReference type="SUPFAM" id="SSF49785">
    <property type="entry name" value="Galactose-binding domain-like"/>
    <property type="match status" value="1"/>
</dbReference>
<dbReference type="EMBL" id="CZAE01000012">
    <property type="protein sequence ID" value="CUP48500.1"/>
    <property type="molecule type" value="Genomic_DNA"/>
</dbReference>